<dbReference type="Gene3D" id="3.30.2460.20">
    <property type="match status" value="1"/>
</dbReference>
<feature type="compositionally biased region" description="Acidic residues" evidence="14">
    <location>
        <begin position="696"/>
        <end position="709"/>
    </location>
</feature>
<sequence length="1145" mass="130243">LQWHCKMLLLYETAGGYAIFRISEKFNLTKVDDLWSEFESPDKARQLYVIFIIKFSFHNFFFFITYFSVQLVNFKKFSDINESLQSTMDIVENKCSKTLKKVIKKFVLPEMQEKLAVADAKLGSLIQEKFPGISCLSNSKITELFRGVRSNLNSLLVDIPRRELENMAVALAHKYSLFVCLFNYVFSFLILLNFCFSISMSRHKLKFTAEKIDMMIVQAIGLHDDLDRELNNYAMRCREWYGWHFPELGKCITDHLLYAQTVQRIGFRECAPMTNLSDLLSEDLQKQVKDMSLHSLGTEISTSDLKSIKLLCEQIIEISKYRTELGNYLKARMFSLAPNLASLTGEIIGARLIARAGSLLSLSKMSASTIQIIGAEKALFRAIKAKRDTPKYGLIYHAQIISSVPQKLKGKVARMLANKATLAVRYDALSENTDDGDLNILGLEQRAKLEKRINALETVVAHQASKGKKVAFKAAAYTIQGRGEVYDTSADFTLPRKRKNENDDASDFVDKKKSKLASTVKDEVEQTEKLTIEERQPAEEVQHHKVGKKVKKEKHAKDDAALMKQPAVESDMELEMVEKDSEKKKKKKKKRSSGSADTTLAVEALHEIKTEQAQLEIAQDVKTQKKKRKHKSGEEIIESSEKKITVKEEDDKDEEKDADLENLSQELAVKSKKKKKKMKKQQIEEKEEEEQHLHGEEEEEEEEAEEESELNLSTQSKAEKKKKKKKKKKNDSVVEVGWPLVVVVVVVVDAAAAAAAIAVVAVTAAPTAFASVPSLAPAIANVDAVGQISFMLGYEQNQPPPCQRPFWKIRAHMLPKSLRKQHFKDAWPRKEEACAPEILSIRRNRQLFVLCRHRPVLAKSLLSGLKEAVRECQFQMKHNRWNCSFGYHSMDYTLLDNPPILNFGYKETSFLVALSSAGAAWSVARACANGQLTSCTCNNRQHSSQQAWKWGGCSYSIKFGLVNSRRLLTSKHSIHKANLLKLVYKHNLKAGRMALKRTLKRDCKCHGISGSCQMKTCWKSPAEFREIGTHLKKKLSRAMFILQNHSPNDSRYIAQQLKAAELVYFEQSPTYCEPLSHIRSVGTRGRICSVRNQTHSFADCEIVCCGRGYFHQAELVVENCNCKFHWCCQVMCEKCRRTNWISKCR</sequence>
<feature type="compositionally biased region" description="Basic residues" evidence="14">
    <location>
        <begin position="544"/>
        <end position="554"/>
    </location>
</feature>
<dbReference type="Pfam" id="PF01798">
    <property type="entry name" value="Nop"/>
    <property type="match status" value="1"/>
</dbReference>
<dbReference type="AlphaFoldDB" id="A0A0V0XZZ5"/>
<reference evidence="17 18" key="1">
    <citation type="submission" date="2015-01" db="EMBL/GenBank/DDBJ databases">
        <title>Evolution of Trichinella species and genotypes.</title>
        <authorList>
            <person name="Korhonen P.K."/>
            <person name="Edoardo P."/>
            <person name="Giuseppe L.R."/>
            <person name="Gasser R.B."/>
        </authorList>
    </citation>
    <scope>NUCLEOTIDE SEQUENCE [LARGE SCALE GENOMIC DNA]</scope>
    <source>
        <strain evidence="17">ISS141</strain>
    </source>
</reference>
<feature type="transmembrane region" description="Helical" evidence="15">
    <location>
        <begin position="175"/>
        <end position="196"/>
    </location>
</feature>
<dbReference type="GO" id="GO:0005102">
    <property type="term" value="F:signaling receptor binding"/>
    <property type="evidence" value="ECO:0007669"/>
    <property type="project" value="InterPro"/>
</dbReference>
<dbReference type="InterPro" id="IPR012976">
    <property type="entry name" value="NOSIC"/>
</dbReference>
<dbReference type="PROSITE" id="PS00246">
    <property type="entry name" value="WNT1"/>
    <property type="match status" value="1"/>
</dbReference>
<comment type="similarity">
    <text evidence="3 13">Belongs to the Wnt family.</text>
</comment>
<evidence type="ECO:0000256" key="4">
    <source>
        <dbReference type="ARBA" id="ARBA00009211"/>
    </source>
</evidence>
<keyword evidence="5 13" id="KW-0217">Developmental protein</keyword>
<evidence type="ECO:0000256" key="2">
    <source>
        <dbReference type="ARBA" id="ARBA00004604"/>
    </source>
</evidence>
<dbReference type="FunFam" id="1.10.246.90:FF:000005">
    <property type="entry name" value="Nucleolar protein 5, putative"/>
    <property type="match status" value="1"/>
</dbReference>
<dbReference type="PROSITE" id="PS51358">
    <property type="entry name" value="NOP"/>
    <property type="match status" value="1"/>
</dbReference>
<evidence type="ECO:0000259" key="16">
    <source>
        <dbReference type="PROSITE" id="PS51358"/>
    </source>
</evidence>
<dbReference type="InterPro" id="IPR043158">
    <property type="entry name" value="Wnt_C"/>
</dbReference>
<feature type="compositionally biased region" description="Acidic residues" evidence="14">
    <location>
        <begin position="650"/>
        <end position="660"/>
    </location>
</feature>
<evidence type="ECO:0000313" key="18">
    <source>
        <dbReference type="Proteomes" id="UP000054815"/>
    </source>
</evidence>
<name>A0A0V0XZZ5_TRIPS</name>
<keyword evidence="6" id="KW-0690">Ribosome biogenesis</keyword>
<dbReference type="Gene3D" id="1.10.287.4070">
    <property type="match status" value="1"/>
</dbReference>
<comment type="caution">
    <text evidence="17">The sequence shown here is derived from an EMBL/GenBank/DDBJ whole genome shotgun (WGS) entry which is preliminary data.</text>
</comment>
<evidence type="ECO:0000256" key="11">
    <source>
        <dbReference type="ARBA" id="ARBA00023242"/>
    </source>
</evidence>
<evidence type="ECO:0000256" key="13">
    <source>
        <dbReference type="RuleBase" id="RU003500"/>
    </source>
</evidence>
<dbReference type="EMBL" id="JYDU01000090">
    <property type="protein sequence ID" value="KRX93381.1"/>
    <property type="molecule type" value="Genomic_DNA"/>
</dbReference>
<dbReference type="InterPro" id="IPR036070">
    <property type="entry name" value="Nop_dom_sf"/>
</dbReference>
<evidence type="ECO:0000256" key="8">
    <source>
        <dbReference type="ARBA" id="ARBA00022530"/>
    </source>
</evidence>
<feature type="region of interest" description="Disordered" evidence="14">
    <location>
        <begin position="496"/>
        <end position="600"/>
    </location>
</feature>
<dbReference type="GO" id="GO:0031428">
    <property type="term" value="C:box C/D methylation guide snoRNP complex"/>
    <property type="evidence" value="ECO:0007669"/>
    <property type="project" value="InterPro"/>
</dbReference>
<feature type="compositionally biased region" description="Basic and acidic residues" evidence="14">
    <location>
        <begin position="520"/>
        <end position="543"/>
    </location>
</feature>
<keyword evidence="7" id="KW-0964">Secreted</keyword>
<protein>
    <recommendedName>
        <fullName evidence="13">Protein Wnt</fullName>
    </recommendedName>
</protein>
<dbReference type="Proteomes" id="UP000054815">
    <property type="component" value="Unassembled WGS sequence"/>
</dbReference>
<feature type="compositionally biased region" description="Basic residues" evidence="14">
    <location>
        <begin position="719"/>
        <end position="729"/>
    </location>
</feature>
<dbReference type="InterPro" id="IPR018161">
    <property type="entry name" value="Wnt_CS"/>
</dbReference>
<keyword evidence="9 13" id="KW-0879">Wnt signaling pathway</keyword>
<dbReference type="GO" id="GO:0016055">
    <property type="term" value="P:Wnt signaling pathway"/>
    <property type="evidence" value="ECO:0007669"/>
    <property type="project" value="UniProtKB-KW"/>
</dbReference>
<feature type="domain" description="Nop" evidence="16">
    <location>
        <begin position="336"/>
        <end position="458"/>
    </location>
</feature>
<feature type="region of interest" description="Disordered" evidence="14">
    <location>
        <begin position="614"/>
        <end position="664"/>
    </location>
</feature>
<keyword evidence="15" id="KW-1133">Transmembrane helix</keyword>
<evidence type="ECO:0000256" key="1">
    <source>
        <dbReference type="ARBA" id="ARBA00004498"/>
    </source>
</evidence>
<feature type="transmembrane region" description="Helical" evidence="15">
    <location>
        <begin position="47"/>
        <end position="69"/>
    </location>
</feature>
<feature type="compositionally biased region" description="Basic and acidic residues" evidence="14">
    <location>
        <begin position="639"/>
        <end position="649"/>
    </location>
</feature>
<dbReference type="GO" id="GO:0005576">
    <property type="term" value="C:extracellular region"/>
    <property type="evidence" value="ECO:0007669"/>
    <property type="project" value="InterPro"/>
</dbReference>
<feature type="non-terminal residue" evidence="17">
    <location>
        <position position="1"/>
    </location>
</feature>
<comment type="similarity">
    <text evidence="4">Belongs to the NOP5/NOP56 family.</text>
</comment>
<evidence type="ECO:0000256" key="9">
    <source>
        <dbReference type="ARBA" id="ARBA00022687"/>
    </source>
</evidence>
<dbReference type="STRING" id="6337.A0A0V0XZZ5"/>
<evidence type="ECO:0000256" key="12">
    <source>
        <dbReference type="ARBA" id="ARBA00023288"/>
    </source>
</evidence>
<keyword evidence="8" id="KW-0272">Extracellular matrix</keyword>
<dbReference type="GO" id="GO:0032040">
    <property type="term" value="C:small-subunit processome"/>
    <property type="evidence" value="ECO:0007669"/>
    <property type="project" value="InterPro"/>
</dbReference>
<keyword evidence="11" id="KW-0539">Nucleus</keyword>
<dbReference type="SMART" id="SM00097">
    <property type="entry name" value="WNT1"/>
    <property type="match status" value="1"/>
</dbReference>
<dbReference type="InterPro" id="IPR042239">
    <property type="entry name" value="Nop_C"/>
</dbReference>
<evidence type="ECO:0000256" key="3">
    <source>
        <dbReference type="ARBA" id="ARBA00005683"/>
    </source>
</evidence>
<keyword evidence="10" id="KW-1015">Disulfide bond</keyword>
<evidence type="ECO:0000256" key="10">
    <source>
        <dbReference type="ARBA" id="ARBA00023157"/>
    </source>
</evidence>
<evidence type="ECO:0000256" key="7">
    <source>
        <dbReference type="ARBA" id="ARBA00022525"/>
    </source>
</evidence>
<gene>
    <name evidence="17" type="primary">Nop58</name>
    <name evidence="17" type="ORF">T4E_2812</name>
</gene>
<proteinExistence type="inferred from homology"/>
<dbReference type="GO" id="GO:0030515">
    <property type="term" value="F:snoRNA binding"/>
    <property type="evidence" value="ECO:0007669"/>
    <property type="project" value="InterPro"/>
</dbReference>
<dbReference type="Pfam" id="PF00110">
    <property type="entry name" value="wnt"/>
    <property type="match status" value="1"/>
</dbReference>
<feature type="region of interest" description="Disordered" evidence="14">
    <location>
        <begin position="680"/>
        <end position="729"/>
    </location>
</feature>
<dbReference type="PRINTS" id="PR01349">
    <property type="entry name" value="WNTPROTEIN"/>
</dbReference>
<organism evidence="17 18">
    <name type="scientific">Trichinella pseudospiralis</name>
    <name type="common">Parasitic roundworm</name>
    <dbReference type="NCBI Taxonomy" id="6337"/>
    <lineage>
        <taxon>Eukaryota</taxon>
        <taxon>Metazoa</taxon>
        <taxon>Ecdysozoa</taxon>
        <taxon>Nematoda</taxon>
        <taxon>Enoplea</taxon>
        <taxon>Dorylaimia</taxon>
        <taxon>Trichinellida</taxon>
        <taxon>Trichinellidae</taxon>
        <taxon>Trichinella</taxon>
    </lineage>
</organism>
<feature type="compositionally biased region" description="Basic and acidic residues" evidence="14">
    <location>
        <begin position="681"/>
        <end position="695"/>
    </location>
</feature>
<evidence type="ECO:0000256" key="14">
    <source>
        <dbReference type="SAM" id="MobiDB-lite"/>
    </source>
</evidence>
<evidence type="ECO:0000256" key="5">
    <source>
        <dbReference type="ARBA" id="ARBA00022473"/>
    </source>
</evidence>
<dbReference type="PANTHER" id="PTHR10894:SF1">
    <property type="entry name" value="NUCLEOLAR PROTEIN 58"/>
    <property type="match status" value="1"/>
</dbReference>
<comment type="function">
    <text evidence="13">Ligand for members of the frizzled family of seven transmembrane receptors.</text>
</comment>
<keyword evidence="12" id="KW-0449">Lipoprotein</keyword>
<dbReference type="CDD" id="cd13113">
    <property type="entry name" value="Wnt"/>
    <property type="match status" value="1"/>
</dbReference>
<dbReference type="PANTHER" id="PTHR10894">
    <property type="entry name" value="NUCLEOLAR PROTEIN 5 NUCLEOLAR PROTEIN NOP5 NOP58"/>
    <property type="match status" value="1"/>
</dbReference>
<evidence type="ECO:0000313" key="17">
    <source>
        <dbReference type="EMBL" id="KRX93381.1"/>
    </source>
</evidence>
<dbReference type="GO" id="GO:0048699">
    <property type="term" value="P:generation of neurons"/>
    <property type="evidence" value="ECO:0007669"/>
    <property type="project" value="UniProtKB-ARBA"/>
</dbReference>
<dbReference type="SUPFAM" id="SSF89124">
    <property type="entry name" value="Nop domain"/>
    <property type="match status" value="1"/>
</dbReference>
<dbReference type="InterPro" id="IPR002687">
    <property type="entry name" value="Nop_dom"/>
</dbReference>
<dbReference type="InterPro" id="IPR005817">
    <property type="entry name" value="Wnt"/>
</dbReference>
<dbReference type="InterPro" id="IPR045056">
    <property type="entry name" value="Nop56/Nop58"/>
</dbReference>
<keyword evidence="15" id="KW-0472">Membrane</keyword>
<accession>A0A0V0XZZ5</accession>
<dbReference type="GO" id="GO:0042254">
    <property type="term" value="P:ribosome biogenesis"/>
    <property type="evidence" value="ECO:0007669"/>
    <property type="project" value="UniProtKB-KW"/>
</dbReference>
<evidence type="ECO:0000256" key="6">
    <source>
        <dbReference type="ARBA" id="ARBA00022517"/>
    </source>
</evidence>
<comment type="subcellular location">
    <subcellularLocation>
        <location evidence="2">Nucleus</location>
        <location evidence="2">Nucleolus</location>
    </subcellularLocation>
    <subcellularLocation>
        <location evidence="1 13">Secreted</location>
        <location evidence="1 13">Extracellular space</location>
        <location evidence="1 13">Extracellular matrix</location>
    </subcellularLocation>
</comment>
<evidence type="ECO:0000256" key="15">
    <source>
        <dbReference type="SAM" id="Phobius"/>
    </source>
</evidence>
<dbReference type="Gene3D" id="1.10.246.90">
    <property type="entry name" value="Nop domain"/>
    <property type="match status" value="1"/>
</dbReference>
<dbReference type="SMART" id="SM00931">
    <property type="entry name" value="NOSIC"/>
    <property type="match status" value="1"/>
</dbReference>
<keyword evidence="15" id="KW-0812">Transmembrane</keyword>